<evidence type="ECO:0000313" key="3">
    <source>
        <dbReference type="EMBL" id="KZP09211.1"/>
    </source>
</evidence>
<name>A0A165Y4X3_9AGAM</name>
<feature type="compositionally biased region" description="Polar residues" evidence="1">
    <location>
        <begin position="216"/>
        <end position="225"/>
    </location>
</feature>
<keyword evidence="2" id="KW-0812">Transmembrane</keyword>
<protein>
    <submittedName>
        <fullName evidence="3">Uncharacterized protein</fullName>
    </submittedName>
</protein>
<keyword evidence="2" id="KW-1133">Transmembrane helix</keyword>
<dbReference type="OrthoDB" id="3256745at2759"/>
<organism evidence="3 4">
    <name type="scientific">Athelia psychrophila</name>
    <dbReference type="NCBI Taxonomy" id="1759441"/>
    <lineage>
        <taxon>Eukaryota</taxon>
        <taxon>Fungi</taxon>
        <taxon>Dikarya</taxon>
        <taxon>Basidiomycota</taxon>
        <taxon>Agaricomycotina</taxon>
        <taxon>Agaricomycetes</taxon>
        <taxon>Agaricomycetidae</taxon>
        <taxon>Atheliales</taxon>
        <taxon>Atheliaceae</taxon>
        <taxon>Athelia</taxon>
    </lineage>
</organism>
<feature type="region of interest" description="Disordered" evidence="1">
    <location>
        <begin position="199"/>
        <end position="236"/>
    </location>
</feature>
<feature type="compositionally biased region" description="Low complexity" evidence="1">
    <location>
        <begin position="291"/>
        <end position="308"/>
    </location>
</feature>
<keyword evidence="2" id="KW-0472">Membrane</keyword>
<dbReference type="SUPFAM" id="SSF81321">
    <property type="entry name" value="Family A G protein-coupled receptor-like"/>
    <property type="match status" value="1"/>
</dbReference>
<feature type="transmembrane region" description="Helical" evidence="2">
    <location>
        <begin position="117"/>
        <end position="139"/>
    </location>
</feature>
<evidence type="ECO:0000256" key="1">
    <source>
        <dbReference type="SAM" id="MobiDB-lite"/>
    </source>
</evidence>
<dbReference type="EMBL" id="KV417705">
    <property type="protein sequence ID" value="KZP09211.1"/>
    <property type="molecule type" value="Genomic_DNA"/>
</dbReference>
<proteinExistence type="predicted"/>
<feature type="region of interest" description="Disordered" evidence="1">
    <location>
        <begin position="277"/>
        <end position="329"/>
    </location>
</feature>
<feature type="transmembrane region" description="Helical" evidence="2">
    <location>
        <begin position="470"/>
        <end position="494"/>
    </location>
</feature>
<dbReference type="AlphaFoldDB" id="A0A165Y4X3"/>
<sequence>MLPFVLKAVWFALCALGTVATWFVLWFLGKTINTCWLPILYCVGLTILEGIFCLGMIYHMDPYQMPRSFCLSQIFIISFSALLLTGVCLTAILAIYTAVVWPSSISVSPQSALRWKWGYLLPLLVIPVTFASAQLALVIKYDAYSPSDNIHCDVTGSHLWLTLLGYAGMPALESLPCFAINIAAVLHIRKMYKSHQQAGAGYKSSSPESRKKDAGQRQTHTSATTEPRPASSLYSSSHVSHSFLDHDLEAPIFAPPSPAAMSPHSYNFAKVGRASPTPQFRSVVSPPPPSMRYSFSSNSRSRSPLRYSTQSRSSGWGPGSPQAGSLSPWSATESFELQEKSGMDSMDASSVLDSYDGATALTQRWSGVGPRAFAFVPHAEAVQEEWGKEETAGRDINIHQEPMAVNWGELSQPQALPDARASFASLIWRLVLFFLLFFLVQILVALSTIIDISRGRHTLTPFGTQHVALLLAAWGPTVVFSHASGVRVQLVGFFRRSI</sequence>
<feature type="transmembrane region" description="Helical" evidence="2">
    <location>
        <begin position="426"/>
        <end position="450"/>
    </location>
</feature>
<dbReference type="Proteomes" id="UP000076532">
    <property type="component" value="Unassembled WGS sequence"/>
</dbReference>
<gene>
    <name evidence="3" type="ORF">FIBSPDRAFT_1051935</name>
</gene>
<accession>A0A165Y4X3</accession>
<feature type="transmembrane region" description="Helical" evidence="2">
    <location>
        <begin position="35"/>
        <end position="59"/>
    </location>
</feature>
<feature type="transmembrane region" description="Helical" evidence="2">
    <location>
        <begin position="6"/>
        <end position="28"/>
    </location>
</feature>
<reference evidence="3 4" key="1">
    <citation type="journal article" date="2016" name="Mol. Biol. Evol.">
        <title>Comparative Genomics of Early-Diverging Mushroom-Forming Fungi Provides Insights into the Origins of Lignocellulose Decay Capabilities.</title>
        <authorList>
            <person name="Nagy L.G."/>
            <person name="Riley R."/>
            <person name="Tritt A."/>
            <person name="Adam C."/>
            <person name="Daum C."/>
            <person name="Floudas D."/>
            <person name="Sun H."/>
            <person name="Yadav J.S."/>
            <person name="Pangilinan J."/>
            <person name="Larsson K.H."/>
            <person name="Matsuura K."/>
            <person name="Barry K."/>
            <person name="Labutti K."/>
            <person name="Kuo R."/>
            <person name="Ohm R.A."/>
            <person name="Bhattacharya S.S."/>
            <person name="Shirouzu T."/>
            <person name="Yoshinaga Y."/>
            <person name="Martin F.M."/>
            <person name="Grigoriev I.V."/>
            <person name="Hibbett D.S."/>
        </authorList>
    </citation>
    <scope>NUCLEOTIDE SEQUENCE [LARGE SCALE GENOMIC DNA]</scope>
    <source>
        <strain evidence="3 4">CBS 109695</strain>
    </source>
</reference>
<evidence type="ECO:0000313" key="4">
    <source>
        <dbReference type="Proteomes" id="UP000076532"/>
    </source>
</evidence>
<feature type="transmembrane region" description="Helical" evidence="2">
    <location>
        <begin position="71"/>
        <end position="96"/>
    </location>
</feature>
<evidence type="ECO:0000256" key="2">
    <source>
        <dbReference type="SAM" id="Phobius"/>
    </source>
</evidence>
<feature type="transmembrane region" description="Helical" evidence="2">
    <location>
        <begin position="159"/>
        <end position="186"/>
    </location>
</feature>
<keyword evidence="4" id="KW-1185">Reference proteome</keyword>